<dbReference type="EMBL" id="CCJX01000166">
    <property type="protein sequence ID" value="CDT68148.1"/>
    <property type="molecule type" value="Genomic_DNA"/>
</dbReference>
<organism evidence="2 5">
    <name type="scientific">Vibrio crassostreae</name>
    <dbReference type="NCBI Taxonomy" id="246167"/>
    <lineage>
        <taxon>Bacteria</taxon>
        <taxon>Pseudomonadati</taxon>
        <taxon>Pseudomonadota</taxon>
        <taxon>Gammaproteobacteria</taxon>
        <taxon>Vibrionales</taxon>
        <taxon>Vibrionaceae</taxon>
        <taxon>Vibrio</taxon>
    </lineage>
</organism>
<dbReference type="PROSITE" id="PS51819">
    <property type="entry name" value="VOC"/>
    <property type="match status" value="1"/>
</dbReference>
<sequence>MLSLITKVRSRAACLSCVSTSDIRVCGLASFGIQHAIFSIDNTRMINLEISHLDHLVLTVKDIEITVDFYQRVLGMKPIQFGEGRLALSFGNQKINLHQLGHEFEPKAKRVQAGSADLCFITNTPMIEVIEHTKANGIDIEEGPVLRTGATGKIVSAYIRDPDGNLIELSNYLP</sequence>
<dbReference type="Proteomes" id="UP000049077">
    <property type="component" value="Unassembled WGS sequence"/>
</dbReference>
<reference evidence="5" key="2">
    <citation type="submission" date="2014-06" db="EMBL/GenBank/DDBJ databases">
        <authorList>
            <person name="Le Roux Frederique"/>
        </authorList>
    </citation>
    <scope>NUCLEOTIDE SEQUENCE [LARGE SCALE GENOMIC DNA]</scope>
    <source>
        <strain evidence="5">J5-5</strain>
    </source>
</reference>
<feature type="domain" description="VOC" evidence="1">
    <location>
        <begin position="52"/>
        <end position="172"/>
    </location>
</feature>
<evidence type="ECO:0000259" key="1">
    <source>
        <dbReference type="PROSITE" id="PS51819"/>
    </source>
</evidence>
<dbReference type="InterPro" id="IPR050383">
    <property type="entry name" value="GlyoxalaseI/FosfomycinResist"/>
</dbReference>
<dbReference type="EMBL" id="CCJV01000083">
    <property type="protein sequence ID" value="CDT32555.1"/>
    <property type="molecule type" value="Genomic_DNA"/>
</dbReference>
<dbReference type="CDD" id="cd07253">
    <property type="entry name" value="GLOD5"/>
    <property type="match status" value="1"/>
</dbReference>
<dbReference type="Gene3D" id="3.10.180.10">
    <property type="entry name" value="2,3-Dihydroxybiphenyl 1,2-Dioxygenase, domain 1"/>
    <property type="match status" value="1"/>
</dbReference>
<dbReference type="InterPro" id="IPR004360">
    <property type="entry name" value="Glyas_Fos-R_dOase_dom"/>
</dbReference>
<dbReference type="PANTHER" id="PTHR21366">
    <property type="entry name" value="GLYOXALASE FAMILY PROTEIN"/>
    <property type="match status" value="1"/>
</dbReference>
<proteinExistence type="predicted"/>
<dbReference type="InterPro" id="IPR037523">
    <property type="entry name" value="VOC_core"/>
</dbReference>
<dbReference type="Proteomes" id="UP000049495">
    <property type="component" value="Unassembled WGS sequence"/>
</dbReference>
<dbReference type="AlphaFoldDB" id="A0A0T7DBQ9"/>
<evidence type="ECO:0000313" key="5">
    <source>
        <dbReference type="Proteomes" id="UP000049495"/>
    </source>
</evidence>
<reference evidence="2 4" key="1">
    <citation type="submission" date="2014-06" db="EMBL/GenBank/DDBJ databases">
        <authorList>
            <person name="Le Roux F."/>
        </authorList>
    </citation>
    <scope>NUCLEOTIDE SEQUENCE</scope>
    <source>
        <strain evidence="3 4">J5-4</strain>
        <strain evidence="2">J5-5</strain>
    </source>
</reference>
<dbReference type="InterPro" id="IPR029068">
    <property type="entry name" value="Glyas_Bleomycin-R_OHBP_Dase"/>
</dbReference>
<dbReference type="PANTHER" id="PTHR21366:SF14">
    <property type="entry name" value="GLYOXALASE DOMAIN-CONTAINING PROTEIN 5"/>
    <property type="match status" value="1"/>
</dbReference>
<dbReference type="SUPFAM" id="SSF54593">
    <property type="entry name" value="Glyoxalase/Bleomycin resistance protein/Dihydroxybiphenyl dioxygenase"/>
    <property type="match status" value="1"/>
</dbReference>
<name>A0A0T7DBQ9_9VIBR</name>
<evidence type="ECO:0000313" key="4">
    <source>
        <dbReference type="Proteomes" id="UP000049077"/>
    </source>
</evidence>
<keyword evidence="4" id="KW-1185">Reference proteome</keyword>
<gene>
    <name evidence="2" type="primary">glod</name>
    <name evidence="3" type="ORF">VCR4J5_780194</name>
    <name evidence="2" type="ORF">VCR5J5_240315</name>
</gene>
<protein>
    <submittedName>
        <fullName evidence="2">Glyoxalase domain-containing protein 5</fullName>
    </submittedName>
</protein>
<accession>A0A0T7DBQ9</accession>
<evidence type="ECO:0000313" key="2">
    <source>
        <dbReference type="EMBL" id="CDT32555.1"/>
    </source>
</evidence>
<evidence type="ECO:0000313" key="3">
    <source>
        <dbReference type="EMBL" id="CDT68148.1"/>
    </source>
</evidence>
<dbReference type="Pfam" id="PF00903">
    <property type="entry name" value="Glyoxalase"/>
    <property type="match status" value="1"/>
</dbReference>
<comment type="caution">
    <text evidence="2">The sequence shown here is derived from an EMBL/GenBank/DDBJ whole genome shotgun (WGS) entry which is preliminary data.</text>
</comment>